<proteinExistence type="predicted"/>
<comment type="caution">
    <text evidence="6">The sequence shown here is derived from an EMBL/GenBank/DDBJ whole genome shotgun (WGS) entry which is preliminary data.</text>
</comment>
<dbReference type="AlphaFoldDB" id="A0A5N3PIN9"/>
<dbReference type="Gene3D" id="2.30.30.100">
    <property type="match status" value="1"/>
</dbReference>
<dbReference type="Proteomes" id="UP000325684">
    <property type="component" value="Unassembled WGS sequence"/>
</dbReference>
<evidence type="ECO:0000259" key="5">
    <source>
        <dbReference type="PROSITE" id="PS51733"/>
    </source>
</evidence>
<dbReference type="GO" id="GO:0005737">
    <property type="term" value="C:cytoplasm"/>
    <property type="evidence" value="ECO:0007669"/>
    <property type="project" value="TreeGrafter"/>
</dbReference>
<dbReference type="PROSITE" id="PS51733">
    <property type="entry name" value="BPL_LPL_CATALYTIC"/>
    <property type="match status" value="1"/>
</dbReference>
<dbReference type="GO" id="GO:0004077">
    <property type="term" value="F:biotin--[biotin carboxyl-carrier protein] ligase activity"/>
    <property type="evidence" value="ECO:0007669"/>
    <property type="project" value="UniProtKB-EC"/>
</dbReference>
<dbReference type="SUPFAM" id="SSF55681">
    <property type="entry name" value="Class II aaRS and biotin synthetases"/>
    <property type="match status" value="1"/>
</dbReference>
<reference evidence="6 7" key="1">
    <citation type="journal article" date="2019" name="Microorganisms">
        <title>Genome Insights into the Novel Species Microvirga brassicacearum, a Rapeseed Endophyte with Biotechnological Potential.</title>
        <authorList>
            <person name="Jimenez-Gomez A."/>
            <person name="Saati-Santamaria Z."/>
            <person name="Igual J.M."/>
            <person name="Rivas R."/>
            <person name="Mateos P.F."/>
            <person name="Garcia-Fraile P."/>
        </authorList>
    </citation>
    <scope>NUCLEOTIDE SEQUENCE [LARGE SCALE GENOMIC DNA]</scope>
    <source>
        <strain evidence="6 7">CDVBN77</strain>
    </source>
</reference>
<dbReference type="EMBL" id="VCMV01000002">
    <property type="protein sequence ID" value="KAB0269588.1"/>
    <property type="molecule type" value="Genomic_DNA"/>
</dbReference>
<dbReference type="Gene3D" id="3.30.930.10">
    <property type="entry name" value="Bira Bifunctional Protein, Domain 2"/>
    <property type="match status" value="1"/>
</dbReference>
<dbReference type="PANTHER" id="PTHR12835:SF5">
    <property type="entry name" value="BIOTIN--PROTEIN LIGASE"/>
    <property type="match status" value="1"/>
</dbReference>
<keyword evidence="7" id="KW-1185">Reference proteome</keyword>
<dbReference type="Pfam" id="PF02237">
    <property type="entry name" value="BPL_C"/>
    <property type="match status" value="1"/>
</dbReference>
<dbReference type="Pfam" id="PF03099">
    <property type="entry name" value="BPL_LplA_LipB"/>
    <property type="match status" value="1"/>
</dbReference>
<dbReference type="RefSeq" id="WP_150941853.1">
    <property type="nucleotide sequence ID" value="NZ_VCMV01000002.1"/>
</dbReference>
<evidence type="ECO:0000313" key="6">
    <source>
        <dbReference type="EMBL" id="KAB0269588.1"/>
    </source>
</evidence>
<dbReference type="InterPro" id="IPR045864">
    <property type="entry name" value="aa-tRNA-synth_II/BPL/LPL"/>
</dbReference>
<evidence type="ECO:0000313" key="7">
    <source>
        <dbReference type="Proteomes" id="UP000325684"/>
    </source>
</evidence>
<protein>
    <recommendedName>
        <fullName evidence="3">biotin--[biotin carboxyl-carrier protein] ligase</fullName>
        <ecNumber evidence="3">6.3.4.15</ecNumber>
    </recommendedName>
</protein>
<dbReference type="InterPro" id="IPR004408">
    <property type="entry name" value="Biotin_CoA_COase_ligase"/>
</dbReference>
<evidence type="ECO:0000256" key="3">
    <source>
        <dbReference type="ARBA" id="ARBA00024227"/>
    </source>
</evidence>
<keyword evidence="1 6" id="KW-0436">Ligase</keyword>
<accession>A0A5N3PIN9</accession>
<dbReference type="InterPro" id="IPR004143">
    <property type="entry name" value="BPL_LPL_catalytic"/>
</dbReference>
<sequence>MRLGPETEAAGYRILSREATESTNDDAVEAARSGDPGQLWIVAAEQRAGRGRHGRQWSSPPGNLYASLLLVDPCEVASAPQLGFVAGLALHEAVETLTGIGAPRLALKWPNDLLLDGAKASGLLLEGHRIAAGQSLAIVIGFGVNVTIAPTGTPYPTVALSKLVPNLRVEDVFAALSASFARTFAAWRNAARMTPSDPFAAIRRLWLERAAGIGQPVTIRLPSGEKSGLFEGLDSSGRLQLKSASGVELIDAGDLYFPNLQYDNAGLVPGTTRF</sequence>
<gene>
    <name evidence="6" type="ORF">FEZ63_01430</name>
</gene>
<dbReference type="PANTHER" id="PTHR12835">
    <property type="entry name" value="BIOTIN PROTEIN LIGASE"/>
    <property type="match status" value="1"/>
</dbReference>
<comment type="catalytic activity">
    <reaction evidence="4">
        <text>biotin + L-lysyl-[protein] + ATP = N(6)-biotinyl-L-lysyl-[protein] + AMP + diphosphate + H(+)</text>
        <dbReference type="Rhea" id="RHEA:11756"/>
        <dbReference type="Rhea" id="RHEA-COMP:9752"/>
        <dbReference type="Rhea" id="RHEA-COMP:10505"/>
        <dbReference type="ChEBI" id="CHEBI:15378"/>
        <dbReference type="ChEBI" id="CHEBI:29969"/>
        <dbReference type="ChEBI" id="CHEBI:30616"/>
        <dbReference type="ChEBI" id="CHEBI:33019"/>
        <dbReference type="ChEBI" id="CHEBI:57586"/>
        <dbReference type="ChEBI" id="CHEBI:83144"/>
        <dbReference type="ChEBI" id="CHEBI:456215"/>
        <dbReference type="EC" id="6.3.4.15"/>
    </reaction>
</comment>
<dbReference type="CDD" id="cd16442">
    <property type="entry name" value="BPL"/>
    <property type="match status" value="1"/>
</dbReference>
<organism evidence="6 7">
    <name type="scientific">Microvirga brassicacearum</name>
    <dbReference type="NCBI Taxonomy" id="2580413"/>
    <lineage>
        <taxon>Bacteria</taxon>
        <taxon>Pseudomonadati</taxon>
        <taxon>Pseudomonadota</taxon>
        <taxon>Alphaproteobacteria</taxon>
        <taxon>Hyphomicrobiales</taxon>
        <taxon>Methylobacteriaceae</taxon>
        <taxon>Microvirga</taxon>
    </lineage>
</organism>
<dbReference type="EC" id="6.3.4.15" evidence="3"/>
<dbReference type="InterPro" id="IPR003142">
    <property type="entry name" value="BPL_C"/>
</dbReference>
<dbReference type="OrthoDB" id="9807064at2"/>
<name>A0A5N3PIN9_9HYPH</name>
<evidence type="ECO:0000256" key="4">
    <source>
        <dbReference type="ARBA" id="ARBA00047846"/>
    </source>
</evidence>
<dbReference type="NCBIfam" id="TIGR00121">
    <property type="entry name" value="birA_ligase"/>
    <property type="match status" value="1"/>
</dbReference>
<feature type="domain" description="BPL/LPL catalytic" evidence="5">
    <location>
        <begin position="13"/>
        <end position="188"/>
    </location>
</feature>
<evidence type="ECO:0000256" key="2">
    <source>
        <dbReference type="ARBA" id="ARBA00023267"/>
    </source>
</evidence>
<keyword evidence="2" id="KW-0092">Biotin</keyword>
<evidence type="ECO:0000256" key="1">
    <source>
        <dbReference type="ARBA" id="ARBA00022598"/>
    </source>
</evidence>